<dbReference type="InterPro" id="IPR050595">
    <property type="entry name" value="Bact_response_regulator"/>
</dbReference>
<sequence length="131" mass="14852">MSYDLKGNIACIDDDEELLFIMGIYLKRYGATVYTFTNPAEAIERCKTCQMDLVVTDYMMPTMSGIDVLERVKMLDPNIPVIIYTGEPDQRLMESSARLGAFDVNIKSYDLYPFVQAVQRGLSQRKMLATG</sequence>
<organism evidence="4 5">
    <name type="scientific">Geotalea uraniireducens</name>
    <dbReference type="NCBI Taxonomy" id="351604"/>
    <lineage>
        <taxon>Bacteria</taxon>
        <taxon>Pseudomonadati</taxon>
        <taxon>Thermodesulfobacteriota</taxon>
        <taxon>Desulfuromonadia</taxon>
        <taxon>Geobacterales</taxon>
        <taxon>Geobacteraceae</taxon>
        <taxon>Geotalea</taxon>
    </lineage>
</organism>
<evidence type="ECO:0000256" key="2">
    <source>
        <dbReference type="PROSITE-ProRule" id="PRU00169"/>
    </source>
</evidence>
<dbReference type="PROSITE" id="PS50110">
    <property type="entry name" value="RESPONSE_REGULATORY"/>
    <property type="match status" value="1"/>
</dbReference>
<dbReference type="Proteomes" id="UP001317705">
    <property type="component" value="Chromosome"/>
</dbReference>
<evidence type="ECO:0000313" key="5">
    <source>
        <dbReference type="Proteomes" id="UP001317705"/>
    </source>
</evidence>
<protein>
    <recommendedName>
        <fullName evidence="3">Response regulatory domain-containing protein</fullName>
    </recommendedName>
</protein>
<dbReference type="SMART" id="SM00448">
    <property type="entry name" value="REC"/>
    <property type="match status" value="1"/>
</dbReference>
<dbReference type="SUPFAM" id="SSF52172">
    <property type="entry name" value="CheY-like"/>
    <property type="match status" value="1"/>
</dbReference>
<keyword evidence="5" id="KW-1185">Reference proteome</keyword>
<gene>
    <name evidence="4" type="ORF">GURASL_17220</name>
</gene>
<evidence type="ECO:0000313" key="4">
    <source>
        <dbReference type="EMBL" id="BDV42799.1"/>
    </source>
</evidence>
<dbReference type="PANTHER" id="PTHR44591:SF3">
    <property type="entry name" value="RESPONSE REGULATORY DOMAIN-CONTAINING PROTEIN"/>
    <property type="match status" value="1"/>
</dbReference>
<feature type="modified residue" description="4-aspartylphosphate" evidence="2">
    <location>
        <position position="57"/>
    </location>
</feature>
<dbReference type="RefSeq" id="WP_282003477.1">
    <property type="nucleotide sequence ID" value="NZ_AP027151.1"/>
</dbReference>
<feature type="domain" description="Response regulatory" evidence="3">
    <location>
        <begin position="8"/>
        <end position="122"/>
    </location>
</feature>
<dbReference type="Pfam" id="PF00072">
    <property type="entry name" value="Response_reg"/>
    <property type="match status" value="1"/>
</dbReference>
<dbReference type="InterPro" id="IPR011006">
    <property type="entry name" value="CheY-like_superfamily"/>
</dbReference>
<evidence type="ECO:0000259" key="3">
    <source>
        <dbReference type="PROSITE" id="PS50110"/>
    </source>
</evidence>
<accession>A0ABM8EJU2</accession>
<proteinExistence type="predicted"/>
<keyword evidence="1 2" id="KW-0597">Phosphoprotein</keyword>
<dbReference type="PANTHER" id="PTHR44591">
    <property type="entry name" value="STRESS RESPONSE REGULATOR PROTEIN 1"/>
    <property type="match status" value="1"/>
</dbReference>
<dbReference type="Gene3D" id="3.40.50.2300">
    <property type="match status" value="1"/>
</dbReference>
<dbReference type="CDD" id="cd00156">
    <property type="entry name" value="REC"/>
    <property type="match status" value="1"/>
</dbReference>
<evidence type="ECO:0000256" key="1">
    <source>
        <dbReference type="ARBA" id="ARBA00022553"/>
    </source>
</evidence>
<dbReference type="EMBL" id="AP027151">
    <property type="protein sequence ID" value="BDV42799.1"/>
    <property type="molecule type" value="Genomic_DNA"/>
</dbReference>
<name>A0ABM8EJU2_9BACT</name>
<reference evidence="4 5" key="1">
    <citation type="submission" date="2022-12" db="EMBL/GenBank/DDBJ databases">
        <title>Polyphasic characterization of Geotalea uranireducens NIT-SL11 newly isolated from a complex of sewage sludge and microbially reduced graphene oxide.</title>
        <authorList>
            <person name="Xie L."/>
            <person name="Yoshida N."/>
            <person name="Meng L."/>
        </authorList>
    </citation>
    <scope>NUCLEOTIDE SEQUENCE [LARGE SCALE GENOMIC DNA]</scope>
    <source>
        <strain evidence="4 5">NIT-SL11</strain>
    </source>
</reference>
<dbReference type="InterPro" id="IPR001789">
    <property type="entry name" value="Sig_transdc_resp-reg_receiver"/>
</dbReference>